<organism evidence="1 2">
    <name type="scientific">Comamonas jiangduensis</name>
    <dbReference type="NCBI Taxonomy" id="1194168"/>
    <lineage>
        <taxon>Bacteria</taxon>
        <taxon>Pseudomonadati</taxon>
        <taxon>Pseudomonadota</taxon>
        <taxon>Betaproteobacteria</taxon>
        <taxon>Burkholderiales</taxon>
        <taxon>Comamonadaceae</taxon>
        <taxon>Comamonas</taxon>
    </lineage>
</organism>
<proteinExistence type="predicted"/>
<evidence type="ECO:0000313" key="1">
    <source>
        <dbReference type="EMBL" id="MEZ2740159.1"/>
    </source>
</evidence>
<sequence length="169" mass="19078">MLHRPVLAVWGRWAAVAAATLALTACMVPQWQKPGTPAAAIVAGMGQPQVKVPLEGGGERWVYSRQPAGQQVYHMVFDAQQRLQSVEQVLDEAHFQRLRPGHDNRESVHRYFGKPALLEGVGNFKGDIWTYRIQQNGIDRQAHVFIDPQGVVQRIMFTDEPRQDDDRGR</sequence>
<accession>A0ABV4IGU2</accession>
<evidence type="ECO:0000313" key="2">
    <source>
        <dbReference type="Proteomes" id="UP001567350"/>
    </source>
</evidence>
<keyword evidence="2" id="KW-1185">Reference proteome</keyword>
<dbReference type="EMBL" id="JBGJLR010000013">
    <property type="protein sequence ID" value="MEZ2740159.1"/>
    <property type="molecule type" value="Genomic_DNA"/>
</dbReference>
<name>A0ABV4IGU2_9BURK</name>
<dbReference type="PROSITE" id="PS51257">
    <property type="entry name" value="PROKAR_LIPOPROTEIN"/>
    <property type="match status" value="1"/>
</dbReference>
<protein>
    <recommendedName>
        <fullName evidence="3">Outer membrane protein assembly factor BamE</fullName>
    </recommendedName>
</protein>
<dbReference type="Proteomes" id="UP001567350">
    <property type="component" value="Unassembled WGS sequence"/>
</dbReference>
<evidence type="ECO:0008006" key="3">
    <source>
        <dbReference type="Google" id="ProtNLM"/>
    </source>
</evidence>
<comment type="caution">
    <text evidence="1">The sequence shown here is derived from an EMBL/GenBank/DDBJ whole genome shotgun (WGS) entry which is preliminary data.</text>
</comment>
<gene>
    <name evidence="1" type="ORF">ACBP88_12000</name>
</gene>
<reference evidence="1 2" key="1">
    <citation type="submission" date="2024-08" db="EMBL/GenBank/DDBJ databases">
        <authorList>
            <person name="Feng Z."/>
            <person name="Ronholm J."/>
        </authorList>
    </citation>
    <scope>NUCLEOTIDE SEQUENCE [LARGE SCALE GENOMIC DNA]</scope>
    <source>
        <strain evidence="1 2">4-AB0-8</strain>
    </source>
</reference>
<dbReference type="RefSeq" id="WP_370892778.1">
    <property type="nucleotide sequence ID" value="NZ_JBGJLR010000013.1"/>
</dbReference>